<evidence type="ECO:0000313" key="2">
    <source>
        <dbReference type="EMBL" id="CAE6788898.1"/>
    </source>
</evidence>
<dbReference type="RefSeq" id="WP_213043823.1">
    <property type="nucleotide sequence ID" value="NZ_CAJNBJ010000018.1"/>
</dbReference>
<evidence type="ECO:0000313" key="3">
    <source>
        <dbReference type="Proteomes" id="UP000675880"/>
    </source>
</evidence>
<name>A0ABN7M6W5_9BACT</name>
<keyword evidence="3" id="KW-1185">Reference proteome</keyword>
<dbReference type="EMBL" id="CAJNBJ010000018">
    <property type="protein sequence ID" value="CAE6788898.1"/>
    <property type="molecule type" value="Genomic_DNA"/>
</dbReference>
<dbReference type="Proteomes" id="UP000675880">
    <property type="component" value="Unassembled WGS sequence"/>
</dbReference>
<organism evidence="2 3">
    <name type="scientific">Nitrospira defluvii</name>
    <dbReference type="NCBI Taxonomy" id="330214"/>
    <lineage>
        <taxon>Bacteria</taxon>
        <taxon>Pseudomonadati</taxon>
        <taxon>Nitrospirota</taxon>
        <taxon>Nitrospiria</taxon>
        <taxon>Nitrospirales</taxon>
        <taxon>Nitrospiraceae</taxon>
        <taxon>Nitrospira</taxon>
    </lineage>
</organism>
<feature type="domain" description="PilZ" evidence="1">
    <location>
        <begin position="14"/>
        <end position="118"/>
    </location>
</feature>
<protein>
    <submittedName>
        <fullName evidence="2">PilZ domain-containing protein</fullName>
    </submittedName>
</protein>
<evidence type="ECO:0000259" key="1">
    <source>
        <dbReference type="Pfam" id="PF07238"/>
    </source>
</evidence>
<accession>A0ABN7M6W5</accession>
<proteinExistence type="predicted"/>
<sequence length="126" mass="13866">MSGTTGQEQFSVDLRQHPRLRVPAPFVCSLSRLGLAKWLGRGGDGIGVVFDVSMRGAKVMSEAGIQRGDRLSVSLSLPNQVSPMTVEEATVRWEREQVYGLEFVNLSSVAEMRLRKFITLATKPTS</sequence>
<dbReference type="SUPFAM" id="SSF141371">
    <property type="entry name" value="PilZ domain-like"/>
    <property type="match status" value="1"/>
</dbReference>
<gene>
    <name evidence="2" type="ORF">NSPZN2_50246</name>
</gene>
<reference evidence="2 3" key="1">
    <citation type="submission" date="2021-02" db="EMBL/GenBank/DDBJ databases">
        <authorList>
            <person name="Han P."/>
        </authorList>
    </citation>
    <scope>NUCLEOTIDE SEQUENCE [LARGE SCALE GENOMIC DNA]</scope>
    <source>
        <strain evidence="2">Candidatus Nitrospira sp. ZN2</strain>
    </source>
</reference>
<dbReference type="Gene3D" id="2.40.10.220">
    <property type="entry name" value="predicted glycosyltransferase like domains"/>
    <property type="match status" value="1"/>
</dbReference>
<dbReference type="Pfam" id="PF07238">
    <property type="entry name" value="PilZ"/>
    <property type="match status" value="1"/>
</dbReference>
<comment type="caution">
    <text evidence="2">The sequence shown here is derived from an EMBL/GenBank/DDBJ whole genome shotgun (WGS) entry which is preliminary data.</text>
</comment>
<dbReference type="InterPro" id="IPR009875">
    <property type="entry name" value="PilZ_domain"/>
</dbReference>